<gene>
    <name evidence="2" type="ORF">MMYC01_202796</name>
</gene>
<protein>
    <submittedName>
        <fullName evidence="2">Uncharacterized protein</fullName>
    </submittedName>
</protein>
<name>A0A175WBS8_9PEZI</name>
<feature type="compositionally biased region" description="Low complexity" evidence="1">
    <location>
        <begin position="340"/>
        <end position="350"/>
    </location>
</feature>
<dbReference type="InterPro" id="IPR011044">
    <property type="entry name" value="Quino_amine_DH_bsu"/>
</dbReference>
<feature type="compositionally biased region" description="Basic residues" evidence="1">
    <location>
        <begin position="210"/>
        <end position="220"/>
    </location>
</feature>
<dbReference type="OrthoDB" id="5242786at2759"/>
<dbReference type="InterPro" id="IPR015943">
    <property type="entry name" value="WD40/YVTN_repeat-like_dom_sf"/>
</dbReference>
<dbReference type="Proteomes" id="UP000078237">
    <property type="component" value="Unassembled WGS sequence"/>
</dbReference>
<feature type="region of interest" description="Disordered" evidence="1">
    <location>
        <begin position="286"/>
        <end position="478"/>
    </location>
</feature>
<comment type="caution">
    <text evidence="2">The sequence shown here is derived from an EMBL/GenBank/DDBJ whole genome shotgun (WGS) entry which is preliminary data.</text>
</comment>
<feature type="region of interest" description="Disordered" evidence="1">
    <location>
        <begin position="706"/>
        <end position="725"/>
    </location>
</feature>
<feature type="compositionally biased region" description="Pro residues" evidence="1">
    <location>
        <begin position="427"/>
        <end position="440"/>
    </location>
</feature>
<feature type="compositionally biased region" description="Low complexity" evidence="1">
    <location>
        <begin position="372"/>
        <end position="389"/>
    </location>
</feature>
<dbReference type="VEuPathDB" id="FungiDB:MMYC01_202796"/>
<evidence type="ECO:0000256" key="1">
    <source>
        <dbReference type="SAM" id="MobiDB-lite"/>
    </source>
</evidence>
<feature type="compositionally biased region" description="Polar residues" evidence="1">
    <location>
        <begin position="305"/>
        <end position="315"/>
    </location>
</feature>
<organism evidence="2 3">
    <name type="scientific">Madurella mycetomatis</name>
    <dbReference type="NCBI Taxonomy" id="100816"/>
    <lineage>
        <taxon>Eukaryota</taxon>
        <taxon>Fungi</taxon>
        <taxon>Dikarya</taxon>
        <taxon>Ascomycota</taxon>
        <taxon>Pezizomycotina</taxon>
        <taxon>Sordariomycetes</taxon>
        <taxon>Sordariomycetidae</taxon>
        <taxon>Sordariales</taxon>
        <taxon>Sordariales incertae sedis</taxon>
        <taxon>Madurella</taxon>
    </lineage>
</organism>
<feature type="region of interest" description="Disordered" evidence="1">
    <location>
        <begin position="196"/>
        <end position="230"/>
    </location>
</feature>
<dbReference type="SUPFAM" id="SSF50969">
    <property type="entry name" value="YVTN repeat-like/Quinoprotein amine dehydrogenase"/>
    <property type="match status" value="1"/>
</dbReference>
<keyword evidence="3" id="KW-1185">Reference proteome</keyword>
<sequence length="926" mass="99721">MESPEAFATARPIEYLVSGISSTSAIITRFIRSVRVAHADLAAVTRELSDLRLLLDLLKDEPGMPLLLQAQMLSVLEGCGNVLIQIDAVLSRYSNAVQWLASGRSEIATCHLSLGTFREALALALEVANLTTLYGSATNPDAAKGSITSEVHRLQANVQCTGPNNNSLASVLLPYLDAVSICILSSPVEDRAGYQGGGGEIEYESDTPRSHRTPLTKRRTTIAQSSESHSAELEEGIISIKLDQEVHPVPIRRGALFDSSKRHGAGDLGHWVPDIAFTYEGSEQVSSLPPTVAFPESPTLPALPNQVQPTPQRSLPPSLIRSGWKPSGSDPTKSEPPAPAAYAEPESPTSSRERYSDPIHNPSNWSPFRDYSISPPSSSFKSMESPRSSITSIPRECSTISPFSDIRCGSASPGRSSPGLSMHVPLAPFPYTPPPFSPPPEYHRTPTPNSRHRRTETVGSSSELTIPSPAKHSPHQSRVEITPARHLTDKGKGGDIMHIDTSASSVYAATRHNKVVKIWSIPKNALHGTIKITSYVQPKVRSREYFIRSHAILSEAATLVGITTHFGLTLEIYNFSKGGSSAKKVQVIDDAHRWATSPHDAHHSDFAPLAVYRPKGDRIDRFSLSRDPSAKKPFVEDPMHSIELLKSNLPFLPKFPELAFSDSPFLIAAAGPRPGEPTQQANDNPATILLVAWLLKPLSLVARGGGGGGGNADDANSNYNDDETRHQPYRVHIPPAASHPALQSALPSHLAAHGSVAVSIWIPAPRKADPTDPVPRPAAERLVLAWDLPSNTSRVFAIPNVAACCIAPDCRRVAYCDAAAGEFVIVDVQSQEEVWRWPEVVRKEGFASFGQLEGGLGRGVTVFEFSRDGKLLVVGDSGGAVGVYEVREEGPRFELAAEDGSRVSGARGQLFGSKGGESVAVKELPA</sequence>
<dbReference type="EMBL" id="LCTW02000043">
    <property type="protein sequence ID" value="KXX81083.1"/>
    <property type="molecule type" value="Genomic_DNA"/>
</dbReference>
<proteinExistence type="predicted"/>
<dbReference type="AlphaFoldDB" id="A0A175WBS8"/>
<accession>A0A175WBS8</accession>
<dbReference type="STRING" id="100816.A0A175WBS8"/>
<dbReference type="Gene3D" id="2.130.10.10">
    <property type="entry name" value="YVTN repeat-like/Quinoprotein amine dehydrogenase"/>
    <property type="match status" value="1"/>
</dbReference>
<reference evidence="2 3" key="1">
    <citation type="journal article" date="2016" name="Genome Announc.">
        <title>Genome Sequence of Madurella mycetomatis mm55, Isolated from a Human Mycetoma Case in Sudan.</title>
        <authorList>
            <person name="Smit S."/>
            <person name="Derks M.F."/>
            <person name="Bervoets S."/>
            <person name="Fahal A."/>
            <person name="van Leeuwen W."/>
            <person name="van Belkum A."/>
            <person name="van de Sande W.W."/>
        </authorList>
    </citation>
    <scope>NUCLEOTIDE SEQUENCE [LARGE SCALE GENOMIC DNA]</scope>
    <source>
        <strain evidence="3">mm55</strain>
    </source>
</reference>
<evidence type="ECO:0000313" key="3">
    <source>
        <dbReference type="Proteomes" id="UP000078237"/>
    </source>
</evidence>
<evidence type="ECO:0000313" key="2">
    <source>
        <dbReference type="EMBL" id="KXX81083.1"/>
    </source>
</evidence>